<organism evidence="1 2">
    <name type="scientific">Phycicoccus flavus</name>
    <dbReference type="NCBI Taxonomy" id="2502783"/>
    <lineage>
        <taxon>Bacteria</taxon>
        <taxon>Bacillati</taxon>
        <taxon>Actinomycetota</taxon>
        <taxon>Actinomycetes</taxon>
        <taxon>Micrococcales</taxon>
        <taxon>Intrasporangiaceae</taxon>
        <taxon>Phycicoccus</taxon>
    </lineage>
</organism>
<reference evidence="1" key="1">
    <citation type="submission" date="2020-03" db="EMBL/GenBank/DDBJ databases">
        <title>Phycicoccus flavus sp. nov., a novel endophytic actinobacterium isolated from branch of Kandelia candel.</title>
        <authorList>
            <person name="Tuo L."/>
        </authorList>
    </citation>
    <scope>NUCLEOTIDE SEQUENCE</scope>
    <source>
        <strain evidence="1">CMS6Z-2</strain>
    </source>
</reference>
<evidence type="ECO:0000313" key="2">
    <source>
        <dbReference type="Proteomes" id="UP000287866"/>
    </source>
</evidence>
<dbReference type="Proteomes" id="UP000287866">
    <property type="component" value="Unassembled WGS sequence"/>
</dbReference>
<name>A0A8T6R546_9MICO</name>
<dbReference type="AlphaFoldDB" id="A0A8T6R546"/>
<protein>
    <submittedName>
        <fullName evidence="1">Uncharacterized protein</fullName>
    </submittedName>
</protein>
<comment type="caution">
    <text evidence="1">The sequence shown here is derived from an EMBL/GenBank/DDBJ whole genome shotgun (WGS) entry which is preliminary data.</text>
</comment>
<keyword evidence="2" id="KW-1185">Reference proteome</keyword>
<evidence type="ECO:0000313" key="1">
    <source>
        <dbReference type="EMBL" id="NHA68892.1"/>
    </source>
</evidence>
<dbReference type="EMBL" id="SAYU02000040">
    <property type="protein sequence ID" value="NHA68892.1"/>
    <property type="molecule type" value="Genomic_DNA"/>
</dbReference>
<accession>A0A8T6R546</accession>
<sequence>MSGATAPLAPGRLGQPLEPAAAQTYLAALEEWLRLRRAELDEIDAAALAAQRADELTHDLTLSMALWKAASDRHQLLVATWDGGRVGATERDRLSVLVWGQLQERGVAGGGGLALSLPEACRLSDALAGELRSRLALDPAADAHARRVSDLRVALDRLRDQVALEPVESRPAAQRTLDALVERTEAVAERARRGGDVGGLLGPLENDAARVERDLIVGGAQRRSAREQVARAAEQLAGLEARQGALAQLARQAVGTVSPAPRHAVPDVSMLGPVPSAESDLTAYLARLERVDAAMSLAQSRYAAAVAERDELVSRLDGYAAKASAVGVGHLPDVVGAERTAREVLDRRPAPIPVAHRLVEAFQAWVDWSATEGAARADTEDPA</sequence>
<dbReference type="RefSeq" id="WP_165566659.1">
    <property type="nucleotide sequence ID" value="NZ_SAYU02000040.1"/>
</dbReference>
<proteinExistence type="predicted"/>
<gene>
    <name evidence="1" type="ORF">EPD83_012640</name>
</gene>